<dbReference type="OrthoDB" id="9798990at2"/>
<dbReference type="PANTHER" id="PTHR36173:SF2">
    <property type="entry name" value="RIBONUCLEASE VAPC16"/>
    <property type="match status" value="1"/>
</dbReference>
<sequence>MTGRSRLLLDTHAFLWWKLDDPQLKMDARIAITQAELVFVSAASAWEAAIKARLGKLDLTVDFAQGVKESGFERLPIGFQHAAETRNLPDHHRDPFDRMLIAQARVERLVVVTHDPLFEPYGLDLIWT</sequence>
<evidence type="ECO:0000313" key="2">
    <source>
        <dbReference type="EMBL" id="AUB79631.1"/>
    </source>
</evidence>
<organism evidence="2 3">
    <name type="scientific">Candidatus Thiodictyon syntrophicum</name>
    <dbReference type="NCBI Taxonomy" id="1166950"/>
    <lineage>
        <taxon>Bacteria</taxon>
        <taxon>Pseudomonadati</taxon>
        <taxon>Pseudomonadota</taxon>
        <taxon>Gammaproteobacteria</taxon>
        <taxon>Chromatiales</taxon>
        <taxon>Chromatiaceae</taxon>
        <taxon>Thiodictyon</taxon>
    </lineage>
</organism>
<dbReference type="Gene3D" id="3.40.50.1010">
    <property type="entry name" value="5'-nuclease"/>
    <property type="match status" value="1"/>
</dbReference>
<protein>
    <recommendedName>
        <fullName evidence="1">PIN domain-containing protein</fullName>
    </recommendedName>
</protein>
<dbReference type="InterPro" id="IPR029060">
    <property type="entry name" value="PIN-like_dom_sf"/>
</dbReference>
<dbReference type="SUPFAM" id="SSF88723">
    <property type="entry name" value="PIN domain-like"/>
    <property type="match status" value="1"/>
</dbReference>
<evidence type="ECO:0000313" key="3">
    <source>
        <dbReference type="Proteomes" id="UP000232638"/>
    </source>
</evidence>
<dbReference type="InterPro" id="IPR002716">
    <property type="entry name" value="PIN_dom"/>
</dbReference>
<proteinExistence type="predicted"/>
<gene>
    <name evidence="2" type="ORF">THSYN_00760</name>
</gene>
<dbReference type="RefSeq" id="WP_100917449.1">
    <property type="nucleotide sequence ID" value="NZ_CP020370.1"/>
</dbReference>
<keyword evidence="3" id="KW-1185">Reference proteome</keyword>
<dbReference type="CDD" id="cd09872">
    <property type="entry name" value="PIN_Sll0205-like"/>
    <property type="match status" value="1"/>
</dbReference>
<accession>A0A2K8U3L4</accession>
<dbReference type="Proteomes" id="UP000232638">
    <property type="component" value="Chromosome"/>
</dbReference>
<dbReference type="PANTHER" id="PTHR36173">
    <property type="entry name" value="RIBONUCLEASE VAPC16-RELATED"/>
    <property type="match status" value="1"/>
</dbReference>
<feature type="domain" description="PIN" evidence="1">
    <location>
        <begin position="8"/>
        <end position="118"/>
    </location>
</feature>
<evidence type="ECO:0000259" key="1">
    <source>
        <dbReference type="Pfam" id="PF01850"/>
    </source>
</evidence>
<dbReference type="Pfam" id="PF01850">
    <property type="entry name" value="PIN"/>
    <property type="match status" value="1"/>
</dbReference>
<dbReference type="KEGG" id="tsy:THSYN_00760"/>
<dbReference type="AlphaFoldDB" id="A0A2K8U3L4"/>
<dbReference type="InterPro" id="IPR041705">
    <property type="entry name" value="PIN_Sll0205"/>
</dbReference>
<dbReference type="EMBL" id="CP020370">
    <property type="protein sequence ID" value="AUB79631.1"/>
    <property type="molecule type" value="Genomic_DNA"/>
</dbReference>
<name>A0A2K8U3L4_9GAMM</name>
<dbReference type="InterPro" id="IPR052919">
    <property type="entry name" value="TA_system_RNase"/>
</dbReference>
<reference evidence="2 3" key="1">
    <citation type="submission" date="2017-03" db="EMBL/GenBank/DDBJ databases">
        <title>Complete genome sequence of Candidatus 'Thiodictyon syntrophicum' sp. nov. strain Cad16T, a photolithoautotroph purple sulfur bacterium isolated from an alpine meromictic lake.</title>
        <authorList>
            <person name="Luedin S.M."/>
            <person name="Pothier J.F."/>
            <person name="Danza F."/>
            <person name="Storelli N."/>
            <person name="Wittwer M."/>
            <person name="Tonolla M."/>
        </authorList>
    </citation>
    <scope>NUCLEOTIDE SEQUENCE [LARGE SCALE GENOMIC DNA]</scope>
    <source>
        <strain evidence="2 3">Cad16T</strain>
    </source>
</reference>